<dbReference type="Proteomes" id="UP000245793">
    <property type="component" value="Unassembled WGS sequence"/>
</dbReference>
<comment type="caution">
    <text evidence="2">The sequence shown here is derived from an EMBL/GenBank/DDBJ whole genome shotgun (WGS) entry which is preliminary data.</text>
</comment>
<sequence length="38" mass="4410">MDKKSDKYKGSLILWITGEIVLFLTILGLIKKEKDNEE</sequence>
<evidence type="ECO:0000313" key="3">
    <source>
        <dbReference type="Proteomes" id="UP000245793"/>
    </source>
</evidence>
<keyword evidence="1" id="KW-0812">Transmembrane</keyword>
<evidence type="ECO:0000256" key="1">
    <source>
        <dbReference type="SAM" id="Phobius"/>
    </source>
</evidence>
<gene>
    <name evidence="2" type="ORF">C7381_10824</name>
</gene>
<organism evidence="2 3">
    <name type="scientific">Ezakiella coagulans</name>
    <dbReference type="NCBI Taxonomy" id="46507"/>
    <lineage>
        <taxon>Bacteria</taxon>
        <taxon>Bacillati</taxon>
        <taxon>Bacillota</taxon>
        <taxon>Tissierellia</taxon>
        <taxon>Ezakiella</taxon>
    </lineage>
</organism>
<keyword evidence="1" id="KW-1133">Transmembrane helix</keyword>
<accession>A0A2U1E1R5</accession>
<protein>
    <submittedName>
        <fullName evidence="2">Uncharacterized protein</fullName>
    </submittedName>
</protein>
<keyword evidence="1" id="KW-0472">Membrane</keyword>
<dbReference type="AlphaFoldDB" id="A0A2U1E1R5"/>
<keyword evidence="3" id="KW-1185">Reference proteome</keyword>
<proteinExistence type="predicted"/>
<reference evidence="2 3" key="1">
    <citation type="submission" date="2018-04" db="EMBL/GenBank/DDBJ databases">
        <title>Genomic Encyclopedia of Type Strains, Phase IV (KMG-IV): sequencing the most valuable type-strain genomes for metagenomic binning, comparative biology and taxonomic classification.</title>
        <authorList>
            <person name="Goeker M."/>
        </authorList>
    </citation>
    <scope>NUCLEOTIDE SEQUENCE [LARGE SCALE GENOMIC DNA]</scope>
    <source>
        <strain evidence="2 3">DSM 20705</strain>
    </source>
</reference>
<dbReference type="EMBL" id="QEKV01000008">
    <property type="protein sequence ID" value="PVY93890.1"/>
    <property type="molecule type" value="Genomic_DNA"/>
</dbReference>
<evidence type="ECO:0000313" key="2">
    <source>
        <dbReference type="EMBL" id="PVY93890.1"/>
    </source>
</evidence>
<feature type="transmembrane region" description="Helical" evidence="1">
    <location>
        <begin position="12"/>
        <end position="30"/>
    </location>
</feature>
<name>A0A2U1E1R5_9FIRM</name>